<dbReference type="EMBL" id="CP000111">
    <property type="protein sequence ID" value="ABB49443.1"/>
    <property type="molecule type" value="Genomic_DNA"/>
</dbReference>
<dbReference type="KEGG" id="pmi:PMT9312_0382"/>
<dbReference type="HOGENOM" id="CLU_027562_32_3_3"/>
<reference evidence="4" key="1">
    <citation type="submission" date="2005-07" db="EMBL/GenBank/DDBJ databases">
        <title>Complete sequence of Prochlorococcus marinus str. MIT 9312.</title>
        <authorList>
            <consortium name="US DOE Joint Genome Institute"/>
            <person name="Copeland A."/>
            <person name="Lucas S."/>
            <person name="Lapidus A."/>
            <person name="Barry K."/>
            <person name="Detter J.C."/>
            <person name="Glavina T."/>
            <person name="Hammon N."/>
            <person name="Israni S."/>
            <person name="Pitluck S."/>
            <person name="Thiel J."/>
            <person name="Schmutz J."/>
            <person name="Larimer F."/>
            <person name="Land M."/>
            <person name="Kyrpides N."/>
            <person name="Lykidis A."/>
            <person name="Richardson P."/>
        </authorList>
    </citation>
    <scope>NUCLEOTIDE SEQUENCE [LARGE SCALE GENOMIC DNA]</scope>
    <source>
        <strain evidence="4">MIT 9312</strain>
    </source>
</reference>
<feature type="domain" description="Tyr recombinase" evidence="2">
    <location>
        <begin position="39"/>
        <end position="204"/>
    </location>
</feature>
<keyword evidence="1" id="KW-0233">DNA recombination</keyword>
<gene>
    <name evidence="3" type="ordered locus">PMT9312_0382</name>
</gene>
<evidence type="ECO:0000313" key="3">
    <source>
        <dbReference type="EMBL" id="ABB49443.1"/>
    </source>
</evidence>
<accession>Q31CF2</accession>
<name>Q31CF2_PROM9</name>
<protein>
    <submittedName>
        <fullName evidence="3">Putative site-specific integrase/recombinase</fullName>
    </submittedName>
</protein>
<dbReference type="Proteomes" id="UP000002715">
    <property type="component" value="Chromosome"/>
</dbReference>
<evidence type="ECO:0000259" key="2">
    <source>
        <dbReference type="PROSITE" id="PS51898"/>
    </source>
</evidence>
<dbReference type="STRING" id="74546.PMT9312_0382"/>
<dbReference type="GO" id="GO:0015074">
    <property type="term" value="P:DNA integration"/>
    <property type="evidence" value="ECO:0007669"/>
    <property type="project" value="InterPro"/>
</dbReference>
<dbReference type="GO" id="GO:0006310">
    <property type="term" value="P:DNA recombination"/>
    <property type="evidence" value="ECO:0007669"/>
    <property type="project" value="UniProtKB-KW"/>
</dbReference>
<dbReference type="InterPro" id="IPR013762">
    <property type="entry name" value="Integrase-like_cat_sf"/>
</dbReference>
<organism evidence="3 4">
    <name type="scientific">Prochlorococcus marinus (strain MIT 9312)</name>
    <dbReference type="NCBI Taxonomy" id="74546"/>
    <lineage>
        <taxon>Bacteria</taxon>
        <taxon>Bacillati</taxon>
        <taxon>Cyanobacteriota</taxon>
        <taxon>Cyanophyceae</taxon>
        <taxon>Synechococcales</taxon>
        <taxon>Prochlorococcaceae</taxon>
        <taxon>Prochlorococcus</taxon>
    </lineage>
</organism>
<dbReference type="eggNOG" id="COG0582">
    <property type="taxonomic scope" value="Bacteria"/>
</dbReference>
<evidence type="ECO:0000313" key="4">
    <source>
        <dbReference type="Proteomes" id="UP000002715"/>
    </source>
</evidence>
<dbReference type="InterPro" id="IPR050090">
    <property type="entry name" value="Tyrosine_recombinase_XerCD"/>
</dbReference>
<dbReference type="SUPFAM" id="SSF56349">
    <property type="entry name" value="DNA breaking-rejoining enzymes"/>
    <property type="match status" value="1"/>
</dbReference>
<dbReference type="PROSITE" id="PS51898">
    <property type="entry name" value="TYR_RECOMBINASE"/>
    <property type="match status" value="1"/>
</dbReference>
<evidence type="ECO:0000256" key="1">
    <source>
        <dbReference type="ARBA" id="ARBA00023172"/>
    </source>
</evidence>
<dbReference type="GO" id="GO:0003677">
    <property type="term" value="F:DNA binding"/>
    <property type="evidence" value="ECO:0007669"/>
    <property type="project" value="InterPro"/>
</dbReference>
<dbReference type="InterPro" id="IPR011010">
    <property type="entry name" value="DNA_brk_join_enz"/>
</dbReference>
<sequence>MMRELRILRVLIDWARDERGAEIKDNPARQLRVRGTGDARAPFLTNEDEKRLLFELSQMSNPNHLRLTKLALATGFRRSELLSLTWRNIDLKKKLLYICRKNCAAIDNSSGMRLVPFPEKAQKILEESNERNGKVIELSKGVARNGFDKARKRAGLQTLRFHDLRHIAISRMWSSGMNALEISACSGHRDIKMLMRYSHFQLSI</sequence>
<dbReference type="Gene3D" id="1.10.443.10">
    <property type="entry name" value="Intergrase catalytic core"/>
    <property type="match status" value="1"/>
</dbReference>
<dbReference type="PANTHER" id="PTHR30349:SF94">
    <property type="entry name" value="INTEGRASE_RECOMBINASE HI_1414-RELATED"/>
    <property type="match status" value="1"/>
</dbReference>
<dbReference type="CDD" id="cd00796">
    <property type="entry name" value="INT_Rci_Hp1_C"/>
    <property type="match status" value="1"/>
</dbReference>
<proteinExistence type="predicted"/>
<dbReference type="Pfam" id="PF00589">
    <property type="entry name" value="Phage_integrase"/>
    <property type="match status" value="1"/>
</dbReference>
<dbReference type="InterPro" id="IPR002104">
    <property type="entry name" value="Integrase_catalytic"/>
</dbReference>
<dbReference type="AlphaFoldDB" id="Q31CF2"/>
<dbReference type="PANTHER" id="PTHR30349">
    <property type="entry name" value="PHAGE INTEGRASE-RELATED"/>
    <property type="match status" value="1"/>
</dbReference>